<dbReference type="RefSeq" id="XP_066067823.1">
    <property type="nucleotide sequence ID" value="XM_066211726.1"/>
</dbReference>
<evidence type="ECO:0000313" key="4">
    <source>
        <dbReference type="Proteomes" id="UP000094043"/>
    </source>
</evidence>
<feature type="compositionally biased region" description="Low complexity" evidence="1">
    <location>
        <begin position="1101"/>
        <end position="1110"/>
    </location>
</feature>
<organism evidence="3 4">
    <name type="scientific">Cryptococcus depauperatus CBS 7841</name>
    <dbReference type="NCBI Taxonomy" id="1295531"/>
    <lineage>
        <taxon>Eukaryota</taxon>
        <taxon>Fungi</taxon>
        <taxon>Dikarya</taxon>
        <taxon>Basidiomycota</taxon>
        <taxon>Agaricomycotina</taxon>
        <taxon>Tremellomycetes</taxon>
        <taxon>Tremellales</taxon>
        <taxon>Cryptococcaceae</taxon>
        <taxon>Cryptococcus</taxon>
    </lineage>
</organism>
<feature type="region of interest" description="Disordered" evidence="1">
    <location>
        <begin position="1077"/>
        <end position="1132"/>
    </location>
</feature>
<feature type="compositionally biased region" description="Low complexity" evidence="1">
    <location>
        <begin position="1391"/>
        <end position="1402"/>
    </location>
</feature>
<feature type="compositionally biased region" description="Basic and acidic residues" evidence="1">
    <location>
        <begin position="1111"/>
        <end position="1121"/>
    </location>
</feature>
<feature type="region of interest" description="Disordered" evidence="1">
    <location>
        <begin position="1238"/>
        <end position="1271"/>
    </location>
</feature>
<feature type="compositionally biased region" description="Pro residues" evidence="1">
    <location>
        <begin position="41"/>
        <end position="50"/>
    </location>
</feature>
<dbReference type="EMBL" id="CP143786">
    <property type="protein sequence ID" value="WVN87123.1"/>
    <property type="molecule type" value="Genomic_DNA"/>
</dbReference>
<name>A0AAJ8JRH7_9TREE</name>
<dbReference type="Gene3D" id="2.60.40.640">
    <property type="match status" value="1"/>
</dbReference>
<feature type="compositionally biased region" description="Basic and acidic residues" evidence="1">
    <location>
        <begin position="954"/>
        <end position="965"/>
    </location>
</feature>
<feature type="region of interest" description="Disordered" evidence="1">
    <location>
        <begin position="138"/>
        <end position="162"/>
    </location>
</feature>
<protein>
    <recommendedName>
        <fullName evidence="2">Arrestin C-terminal-like domain-containing protein</fullName>
    </recommendedName>
</protein>
<feature type="region of interest" description="Disordered" evidence="1">
    <location>
        <begin position="1"/>
        <end position="105"/>
    </location>
</feature>
<reference evidence="3" key="1">
    <citation type="submission" date="2016-06" db="EMBL/GenBank/DDBJ databases">
        <authorList>
            <person name="Cuomo C."/>
            <person name="Litvintseva A."/>
            <person name="Heitman J."/>
            <person name="Chen Y."/>
            <person name="Sun S."/>
            <person name="Springer D."/>
            <person name="Dromer F."/>
            <person name="Young S."/>
            <person name="Zeng Q."/>
            <person name="Chapman S."/>
            <person name="Gujja S."/>
            <person name="Saif S."/>
            <person name="Birren B."/>
        </authorList>
    </citation>
    <scope>NUCLEOTIDE SEQUENCE</scope>
    <source>
        <strain evidence="3">CBS 7841</strain>
    </source>
</reference>
<dbReference type="InterPro" id="IPR014756">
    <property type="entry name" value="Ig_E-set"/>
</dbReference>
<feature type="region of interest" description="Disordered" evidence="1">
    <location>
        <begin position="778"/>
        <end position="797"/>
    </location>
</feature>
<feature type="compositionally biased region" description="Polar residues" evidence="1">
    <location>
        <begin position="1"/>
        <end position="15"/>
    </location>
</feature>
<reference evidence="3" key="3">
    <citation type="submission" date="2024-01" db="EMBL/GenBank/DDBJ databases">
        <authorList>
            <person name="Coelho M.A."/>
            <person name="David-Palma M."/>
            <person name="Shea T."/>
            <person name="Sun S."/>
            <person name="Cuomo C.A."/>
            <person name="Heitman J."/>
        </authorList>
    </citation>
    <scope>NUCLEOTIDE SEQUENCE</scope>
    <source>
        <strain evidence="3">CBS 7841</strain>
    </source>
</reference>
<feature type="domain" description="Arrestin C-terminal-like" evidence="2">
    <location>
        <begin position="363"/>
        <end position="544"/>
    </location>
</feature>
<feature type="compositionally biased region" description="Polar residues" evidence="1">
    <location>
        <begin position="57"/>
        <end position="68"/>
    </location>
</feature>
<accession>A0AAJ8JRH7</accession>
<feature type="compositionally biased region" description="Basic and acidic residues" evidence="1">
    <location>
        <begin position="71"/>
        <end position="81"/>
    </location>
</feature>
<keyword evidence="4" id="KW-1185">Reference proteome</keyword>
<feature type="compositionally biased region" description="Basic and acidic residues" evidence="1">
    <location>
        <begin position="1415"/>
        <end position="1437"/>
    </location>
</feature>
<evidence type="ECO:0000256" key="1">
    <source>
        <dbReference type="SAM" id="MobiDB-lite"/>
    </source>
</evidence>
<dbReference type="SUPFAM" id="SSF81296">
    <property type="entry name" value="E set domains"/>
    <property type="match status" value="1"/>
</dbReference>
<dbReference type="InterPro" id="IPR050357">
    <property type="entry name" value="Arrestin_domain-protein"/>
</dbReference>
<dbReference type="PANTHER" id="PTHR11188:SF17">
    <property type="entry name" value="FI21816P1"/>
    <property type="match status" value="1"/>
</dbReference>
<dbReference type="KEGG" id="cdep:91086511"/>
<dbReference type="Proteomes" id="UP000094043">
    <property type="component" value="Chromosome 3"/>
</dbReference>
<feature type="region of interest" description="Disordered" evidence="1">
    <location>
        <begin position="413"/>
        <end position="455"/>
    </location>
</feature>
<feature type="region of interest" description="Disordered" evidence="1">
    <location>
        <begin position="826"/>
        <end position="876"/>
    </location>
</feature>
<dbReference type="GO" id="GO:0015031">
    <property type="term" value="P:protein transport"/>
    <property type="evidence" value="ECO:0007669"/>
    <property type="project" value="TreeGrafter"/>
</dbReference>
<reference evidence="3" key="2">
    <citation type="journal article" date="2022" name="Elife">
        <title>Obligate sexual reproduction of a homothallic fungus closely related to the Cryptococcus pathogenic species complex.</title>
        <authorList>
            <person name="Passer A.R."/>
            <person name="Clancey S.A."/>
            <person name="Shea T."/>
            <person name="David-Palma M."/>
            <person name="Averette A.F."/>
            <person name="Boekhout T."/>
            <person name="Porcel B.M."/>
            <person name="Nowrousian M."/>
            <person name="Cuomo C.A."/>
            <person name="Sun S."/>
            <person name="Heitman J."/>
            <person name="Coelho M.A."/>
        </authorList>
    </citation>
    <scope>NUCLEOTIDE SEQUENCE</scope>
    <source>
        <strain evidence="3">CBS 7841</strain>
    </source>
</reference>
<dbReference type="PANTHER" id="PTHR11188">
    <property type="entry name" value="ARRESTIN DOMAIN CONTAINING PROTEIN"/>
    <property type="match status" value="1"/>
</dbReference>
<feature type="region of interest" description="Disordered" evidence="1">
    <location>
        <begin position="903"/>
        <end position="922"/>
    </location>
</feature>
<feature type="compositionally biased region" description="Basic and acidic residues" evidence="1">
    <location>
        <begin position="860"/>
        <end position="873"/>
    </location>
</feature>
<proteinExistence type="predicted"/>
<feature type="compositionally biased region" description="Polar residues" evidence="1">
    <location>
        <begin position="844"/>
        <end position="853"/>
    </location>
</feature>
<dbReference type="GeneID" id="91086511"/>
<dbReference type="GO" id="GO:0005737">
    <property type="term" value="C:cytoplasm"/>
    <property type="evidence" value="ECO:0007669"/>
    <property type="project" value="TreeGrafter"/>
</dbReference>
<dbReference type="SMART" id="SM01017">
    <property type="entry name" value="Arrestin_C"/>
    <property type="match status" value="1"/>
</dbReference>
<evidence type="ECO:0000313" key="3">
    <source>
        <dbReference type="EMBL" id="WVN87123.1"/>
    </source>
</evidence>
<dbReference type="InterPro" id="IPR014752">
    <property type="entry name" value="Arrestin-like_C"/>
</dbReference>
<feature type="compositionally biased region" description="Polar residues" evidence="1">
    <location>
        <begin position="905"/>
        <end position="914"/>
    </location>
</feature>
<dbReference type="Pfam" id="PF02752">
    <property type="entry name" value="Arrestin_C"/>
    <property type="match status" value="1"/>
</dbReference>
<dbReference type="InterPro" id="IPR011022">
    <property type="entry name" value="Arrestin_C-like"/>
</dbReference>
<gene>
    <name evidence="3" type="ORF">L203_102299</name>
</gene>
<evidence type="ECO:0000259" key="2">
    <source>
        <dbReference type="SMART" id="SM01017"/>
    </source>
</evidence>
<feature type="region of interest" description="Disordered" evidence="1">
    <location>
        <begin position="935"/>
        <end position="989"/>
    </location>
</feature>
<feature type="region of interest" description="Disordered" evidence="1">
    <location>
        <begin position="1379"/>
        <end position="1437"/>
    </location>
</feature>
<sequence length="1437" mass="159100">MTRSRSQPTHLSSVSPIFEPAYTKPSPPSHLFPTLQSVYPDFPPRRPLSNPPLSSSMWSAQPGQQKSMSMDAERSNARDDTGNEPLSDSADEHDCPIAGVKRRGRSLSDGAELLARQGTLLHPSFPARSSQELSVLLGQPRSRRLSRDKLLPPPPNEGPENMKVRLEASKKRSARVEVDVVLEKECVVEGGEVRGRMEVKIHRGGKSRDGMRVGEGKIRVVGFEELSPTLRNIFYHHTYSLPIFDPSIQHTLSSSLFASGPDRHGYRESAEGNHDIPFRMALPLNKGAKGTYTTHGGKGPCVRYVVVASIKIYLPVTGKRSIAHFYRPIVVLPYLDPAIILSASPEPIEAYTEKGLGWSLKGERGRVELRVGLGRRTWVSGQRMWCEVEIRNESNKKIKSVSLALLQTVHTFPPQSVSSHTPKRKSLSHLDLPSALSPGNGNGESHNFRDPLDSYSNDCSQLQRKKINEEVTEADNTHGAGRVTGKCWWTGVEPGEDGKWDMSLQVPAGLLSIQKAKFIEISYTLRVTLNSSIYVDLPVDLISFLSIDPPPMPSGSKKPWGVVNKIENMNAECNHDNRLPNQTVHIPTSVARASSATLHAGDLFNRVADADAALVGQLFQPFPLHHTHSSQKSAEQAPAVAILSANSTPTYPVNSPDPTTSSFPQHTPHELASFSHRPLSIPEVNTIQSNTRSDVYSFFSGLNLEDEGDDKSVTTTVRAERRAAGRMKSLAIIRAEMDAERWERDGLDINRKMNQKMEQEKMLSNIAKDEGEVVTEYTPSECTDGDETRSPPTYSHTPAQGLEVVEECYNGQELSDVFLSPKMVRHYQESHSQEPEDQWEFESDSGSSNTSLHLSAPFKDSIRRRTSPFDDQHFSAYPRHGKELSVIDMEGNYLIQPRNLDGKNLSPNLDTQAINDEEPSQARGYVNEPVSLLTSQNHSQDKQDQLKSRSISPRLDRHTSCHDESNSNLPVSPVAAMRRKLSSGSEEAQVEPVVKRNVFAKVSSKLIPLPNKSPLRALAIPKTDNSTTQAFAEAGNIGDSQFKAKRGTLSERLENIVHKTDLGTGRRMSVLNERGSLGQLNIPGSSPGGKATSISPLKVKSSSPVALSRVSSDKRYLESPSEKQGVLAGEHPSFSPFESHNNNWEEYQLSSPLSSLSRVPQDAVVSRLSLSHPRPSAKHSVGVLYEDEISNPSCSSPSTPSSCHSILPGMKGKIVRLKNRDEVLRKITVSGSAMHSPQRVEVAQIKHQEKRTPTRTSYMEELGNREKETETMVQDRNLLSRQTFKSTFSSNHPSSSAYYEDPVYALTSFTKSTNITSSRLAEPLARARAPVAIGRLPTSSVLSANRNCNSRRQLPELNTDSLQLDPFGLEYSSGYSGLQQVDQEKHSEQGSVSSMQSVYSQMSRRDETVDTSSRATHETVTMKREYRDRGAKFDRYK</sequence>